<dbReference type="AlphaFoldDB" id="A0A0K8NXK1"/>
<dbReference type="PANTHER" id="PTHR43792:SF1">
    <property type="entry name" value="N-ACETYLTRANSFERASE DOMAIN-CONTAINING PROTEIN"/>
    <property type="match status" value="1"/>
</dbReference>
<gene>
    <name evidence="2" type="ORF">ISF6_0674</name>
</gene>
<proteinExistence type="predicted"/>
<organism evidence="2 3">
    <name type="scientific">Piscinibacter sakaiensis</name>
    <name type="common">Ideonella sakaiensis</name>
    <dbReference type="NCBI Taxonomy" id="1547922"/>
    <lineage>
        <taxon>Bacteria</taxon>
        <taxon>Pseudomonadati</taxon>
        <taxon>Pseudomonadota</taxon>
        <taxon>Betaproteobacteria</taxon>
        <taxon>Burkholderiales</taxon>
        <taxon>Sphaerotilaceae</taxon>
        <taxon>Piscinibacter</taxon>
    </lineage>
</organism>
<protein>
    <submittedName>
        <fullName evidence="2">GCN5-related N-acetyltransferase</fullName>
    </submittedName>
</protein>
<dbReference type="PROSITE" id="PS51186">
    <property type="entry name" value="GNAT"/>
    <property type="match status" value="1"/>
</dbReference>
<dbReference type="InterPro" id="IPR000182">
    <property type="entry name" value="GNAT_dom"/>
</dbReference>
<evidence type="ECO:0000313" key="3">
    <source>
        <dbReference type="Proteomes" id="UP000037660"/>
    </source>
</evidence>
<dbReference type="InterPro" id="IPR051531">
    <property type="entry name" value="N-acetyltransferase"/>
</dbReference>
<evidence type="ECO:0000313" key="2">
    <source>
        <dbReference type="EMBL" id="GAP35103.1"/>
    </source>
</evidence>
<reference evidence="3" key="1">
    <citation type="submission" date="2015-07" db="EMBL/GenBank/DDBJ databases">
        <title>Discovery of a poly(ethylene terephthalate assimilation.</title>
        <authorList>
            <person name="Yoshida S."/>
            <person name="Hiraga K."/>
            <person name="Takehana T."/>
            <person name="Taniguchi I."/>
            <person name="Yamaji H."/>
            <person name="Maeda Y."/>
            <person name="Toyohara K."/>
            <person name="Miyamoto K."/>
            <person name="Kimura Y."/>
            <person name="Oda K."/>
        </authorList>
    </citation>
    <scope>NUCLEOTIDE SEQUENCE [LARGE SCALE GENOMIC DNA]</scope>
    <source>
        <strain evidence="3">NBRC 110686 / TISTR 2288 / 201-F6</strain>
    </source>
</reference>
<reference evidence="2 3" key="2">
    <citation type="journal article" date="2016" name="Science">
        <title>A bacterium that degrades and assimilates poly(ethylene terephthalate).</title>
        <authorList>
            <person name="Yoshida S."/>
            <person name="Hiraga K."/>
            <person name="Takehana T."/>
            <person name="Taniguchi I."/>
            <person name="Yamaji H."/>
            <person name="Maeda Y."/>
            <person name="Toyohara K."/>
            <person name="Miyamoto K."/>
            <person name="Kimura Y."/>
            <person name="Oda K."/>
        </authorList>
    </citation>
    <scope>NUCLEOTIDE SEQUENCE [LARGE SCALE GENOMIC DNA]</scope>
    <source>
        <strain evidence="3">NBRC 110686 / TISTR 2288 / 201-F6</strain>
    </source>
</reference>
<feature type="domain" description="N-acetyltransferase" evidence="1">
    <location>
        <begin position="9"/>
        <end position="165"/>
    </location>
</feature>
<dbReference type="PANTHER" id="PTHR43792">
    <property type="entry name" value="GNAT FAMILY, PUTATIVE (AFU_ORTHOLOGUE AFUA_3G00765)-RELATED-RELATED"/>
    <property type="match status" value="1"/>
</dbReference>
<comment type="caution">
    <text evidence="2">The sequence shown here is derived from an EMBL/GenBank/DDBJ whole genome shotgun (WGS) entry which is preliminary data.</text>
</comment>
<name>A0A0K8NXK1_PISS1</name>
<keyword evidence="2" id="KW-0808">Transferase</keyword>
<dbReference type="STRING" id="1547922.ISF6_0674"/>
<dbReference type="Gene3D" id="3.40.630.30">
    <property type="match status" value="1"/>
</dbReference>
<dbReference type="GO" id="GO:0016747">
    <property type="term" value="F:acyltransferase activity, transferring groups other than amino-acyl groups"/>
    <property type="evidence" value="ECO:0007669"/>
    <property type="project" value="InterPro"/>
</dbReference>
<dbReference type="InterPro" id="IPR016181">
    <property type="entry name" value="Acyl_CoA_acyltransferase"/>
</dbReference>
<sequence>MRWRDEHRAPFAALNADPEVMRHFPAVLTREQSDRAVDRLAEAHARRGFTFWATELRETGEFIGFVGLLVPAHDLPFQPCVEIGWRLARAHWGRGYATEGAQAALDLAFGPLGLAEVVSMAVVANAPSRAVMARLGMRDTGRDFDHPAVPDGPLKRHVLYAIDRAAWGASRLHTPRGGEC</sequence>
<keyword evidence="3" id="KW-1185">Reference proteome</keyword>
<accession>A0A0K8NXK1</accession>
<dbReference type="EMBL" id="BBYR01000014">
    <property type="protein sequence ID" value="GAP35103.1"/>
    <property type="molecule type" value="Genomic_DNA"/>
</dbReference>
<dbReference type="Pfam" id="PF13302">
    <property type="entry name" value="Acetyltransf_3"/>
    <property type="match status" value="1"/>
</dbReference>
<dbReference type="Proteomes" id="UP000037660">
    <property type="component" value="Unassembled WGS sequence"/>
</dbReference>
<evidence type="ECO:0000259" key="1">
    <source>
        <dbReference type="PROSITE" id="PS51186"/>
    </source>
</evidence>
<dbReference type="SUPFAM" id="SSF55729">
    <property type="entry name" value="Acyl-CoA N-acyltransferases (Nat)"/>
    <property type="match status" value="1"/>
</dbReference>